<gene>
    <name evidence="3" type="ORF">H8B09_19345</name>
</gene>
<dbReference type="RefSeq" id="WP_191205240.1">
    <property type="nucleotide sequence ID" value="NZ_JACXZA010000005.1"/>
</dbReference>
<evidence type="ECO:0000256" key="1">
    <source>
        <dbReference type="SAM" id="MobiDB-lite"/>
    </source>
</evidence>
<dbReference type="EMBL" id="JACXZA010000005">
    <property type="protein sequence ID" value="MBD3920930.1"/>
    <property type="molecule type" value="Genomic_DNA"/>
</dbReference>
<reference evidence="3 4" key="1">
    <citation type="submission" date="2020-09" db="EMBL/GenBank/DDBJ databases">
        <title>Paenibacillus sp. strain PR3 16S rRNA gene Genome sequencing and assembly.</title>
        <authorList>
            <person name="Kim J."/>
        </authorList>
    </citation>
    <scope>NUCLEOTIDE SEQUENCE [LARGE SCALE GENOMIC DNA]</scope>
    <source>
        <strain evidence="3 4">PR3</strain>
    </source>
</reference>
<feature type="compositionally biased region" description="Polar residues" evidence="1">
    <location>
        <begin position="21"/>
        <end position="44"/>
    </location>
</feature>
<evidence type="ECO:0000259" key="2">
    <source>
        <dbReference type="Pfam" id="PF13739"/>
    </source>
</evidence>
<name>A0ABR8MYB0_9BACL</name>
<proteinExistence type="predicted"/>
<dbReference type="PROSITE" id="PS51257">
    <property type="entry name" value="PROKAR_LIPOPROTEIN"/>
    <property type="match status" value="1"/>
</dbReference>
<dbReference type="Gene3D" id="3.30.565.40">
    <property type="entry name" value="Fervidobacterium nodosum Rt17-B1 like"/>
    <property type="match status" value="1"/>
</dbReference>
<evidence type="ECO:0000313" key="4">
    <source>
        <dbReference type="Proteomes" id="UP000609346"/>
    </source>
</evidence>
<accession>A0ABR8MYB0</accession>
<evidence type="ECO:0000313" key="3">
    <source>
        <dbReference type="EMBL" id="MBD3920930.1"/>
    </source>
</evidence>
<comment type="caution">
    <text evidence="3">The sequence shown here is derived from an EMBL/GenBank/DDBJ whole genome shotgun (WGS) entry which is preliminary data.</text>
</comment>
<protein>
    <submittedName>
        <fullName evidence="3">DUF4163 domain-containing protein</fullName>
    </submittedName>
</protein>
<dbReference type="Pfam" id="PF13739">
    <property type="entry name" value="PdaC"/>
    <property type="match status" value="1"/>
</dbReference>
<keyword evidence="4" id="KW-1185">Reference proteome</keyword>
<dbReference type="InterPro" id="IPR025303">
    <property type="entry name" value="PdaC"/>
</dbReference>
<sequence length="250" mass="27475">MARLSIIFILIALLTACSSDKTENSTGTTEPAQQTTSEGQSATPSLERAALTEHEMKIQYPQVTNLGDAKREKTINSLIKNEARKAISYYAANETTMDIDYTVKQMNDKVLSIQYTGYANSKGAAHPNNIYFTTNVDLTTGMKMLLKDNVKLDDSFVKLLHQAKYVPFDPSLDLSKEAANELTNWSDAELLTYMKQADDIGIGNVLNVFSYWTDDALGISISVPRALGDHVEFEISKADLAGKFIGAAAQ</sequence>
<dbReference type="Proteomes" id="UP000609346">
    <property type="component" value="Unassembled WGS sequence"/>
</dbReference>
<organism evidence="3 4">
    <name type="scientific">Paenibacillus terricola</name>
    <dbReference type="NCBI Taxonomy" id="2763503"/>
    <lineage>
        <taxon>Bacteria</taxon>
        <taxon>Bacillati</taxon>
        <taxon>Bacillota</taxon>
        <taxon>Bacilli</taxon>
        <taxon>Bacillales</taxon>
        <taxon>Paenibacillaceae</taxon>
        <taxon>Paenibacillus</taxon>
    </lineage>
</organism>
<feature type="domain" description="Deacetylase PdaC" evidence="2">
    <location>
        <begin position="55"/>
        <end position="128"/>
    </location>
</feature>
<feature type="region of interest" description="Disordered" evidence="1">
    <location>
        <begin position="21"/>
        <end position="46"/>
    </location>
</feature>